<dbReference type="EMBL" id="NPHW01003557">
    <property type="protein sequence ID" value="OXV09407.1"/>
    <property type="molecule type" value="Genomic_DNA"/>
</dbReference>
<feature type="chain" id="PRO_5013348289" evidence="1">
    <location>
        <begin position="17"/>
        <end position="146"/>
    </location>
</feature>
<reference evidence="2 3" key="1">
    <citation type="journal article" date="2015" name="Environ. Microbiol.">
        <title>Metagenome sequence of Elaphomyces granulatus from sporocarp tissue reveals Ascomycota ectomycorrhizal fingerprints of genome expansion and a Proteobacteria-rich microbiome.</title>
        <authorList>
            <person name="Quandt C.A."/>
            <person name="Kohler A."/>
            <person name="Hesse C.N."/>
            <person name="Sharpton T.J."/>
            <person name="Martin F."/>
            <person name="Spatafora J.W."/>
        </authorList>
    </citation>
    <scope>NUCLEOTIDE SEQUENCE [LARGE SCALE GENOMIC DNA]</scope>
    <source>
        <strain evidence="2 3">OSC145934</strain>
    </source>
</reference>
<keyword evidence="1" id="KW-0732">Signal</keyword>
<evidence type="ECO:0000313" key="2">
    <source>
        <dbReference type="EMBL" id="OXV09407.1"/>
    </source>
</evidence>
<proteinExistence type="predicted"/>
<gene>
    <name evidence="2" type="ORF">Egran_02830</name>
</gene>
<dbReference type="Proteomes" id="UP000243515">
    <property type="component" value="Unassembled WGS sequence"/>
</dbReference>
<keyword evidence="3" id="KW-1185">Reference proteome</keyword>
<dbReference type="Gene3D" id="2.60.40.420">
    <property type="entry name" value="Cupredoxins - blue copper proteins"/>
    <property type="match status" value="1"/>
</dbReference>
<evidence type="ECO:0000256" key="1">
    <source>
        <dbReference type="SAM" id="SignalP"/>
    </source>
</evidence>
<comment type="caution">
    <text evidence="2">The sequence shown here is derived from an EMBL/GenBank/DDBJ whole genome shotgun (WGS) entry which is preliminary data.</text>
</comment>
<dbReference type="AlphaFoldDB" id="A0A232LZZ5"/>
<organism evidence="2 3">
    <name type="scientific">Elaphomyces granulatus</name>
    <dbReference type="NCBI Taxonomy" id="519963"/>
    <lineage>
        <taxon>Eukaryota</taxon>
        <taxon>Fungi</taxon>
        <taxon>Dikarya</taxon>
        <taxon>Ascomycota</taxon>
        <taxon>Pezizomycotina</taxon>
        <taxon>Eurotiomycetes</taxon>
        <taxon>Eurotiomycetidae</taxon>
        <taxon>Eurotiales</taxon>
        <taxon>Elaphomycetaceae</taxon>
        <taxon>Elaphomyces</taxon>
    </lineage>
</organism>
<sequence>MYLIDRFWICITYVLSCLTPSPFKGIGGVEQAPFLASSGSGSLHHRNGPIFKPPGGRLRGPGSNFTCEYPQMVGWSFCSTPENRACWLRNDETGAEYNITTDYEDNNQTPTGITRNYVIDLTDHKINADGLDFPEGKIFNKTYPGP</sequence>
<accession>A0A232LZZ5</accession>
<name>A0A232LZZ5_9EURO</name>
<feature type="signal peptide" evidence="1">
    <location>
        <begin position="1"/>
        <end position="16"/>
    </location>
</feature>
<dbReference type="InterPro" id="IPR008972">
    <property type="entry name" value="Cupredoxin"/>
</dbReference>
<evidence type="ECO:0000313" key="3">
    <source>
        <dbReference type="Proteomes" id="UP000243515"/>
    </source>
</evidence>
<protein>
    <submittedName>
        <fullName evidence="2">Uncharacterized protein</fullName>
    </submittedName>
</protein>
<dbReference type="OrthoDB" id="2121828at2759"/>